<reference evidence="3 4" key="1">
    <citation type="journal article" date="2019" name="Nat. Plants">
        <title>Genome sequencing of Musa balbisiana reveals subgenome evolution and function divergence in polyploid bananas.</title>
        <authorList>
            <person name="Yao X."/>
        </authorList>
    </citation>
    <scope>NUCLEOTIDE SEQUENCE [LARGE SCALE GENOMIC DNA]</scope>
    <source>
        <strain evidence="4">cv. DH-PKW</strain>
        <tissue evidence="3">Leaves</tissue>
    </source>
</reference>
<evidence type="ECO:0000256" key="1">
    <source>
        <dbReference type="SAM" id="MobiDB-lite"/>
    </source>
</evidence>
<comment type="caution">
    <text evidence="3">The sequence shown here is derived from an EMBL/GenBank/DDBJ whole genome shotgun (WGS) entry which is preliminary data.</text>
</comment>
<feature type="compositionally biased region" description="Low complexity" evidence="1">
    <location>
        <begin position="172"/>
        <end position="183"/>
    </location>
</feature>
<proteinExistence type="predicted"/>
<accession>A0A4S8ILC2</accession>
<dbReference type="AlphaFoldDB" id="A0A4S8ILC2"/>
<protein>
    <submittedName>
        <fullName evidence="3">Uncharacterized protein</fullName>
    </submittedName>
</protein>
<evidence type="ECO:0000313" key="4">
    <source>
        <dbReference type="Proteomes" id="UP000317650"/>
    </source>
</evidence>
<feature type="transmembrane region" description="Helical" evidence="2">
    <location>
        <begin position="211"/>
        <end position="231"/>
    </location>
</feature>
<gene>
    <name evidence="3" type="ORF">C4D60_Mb06t04720</name>
</gene>
<feature type="region of interest" description="Disordered" evidence="1">
    <location>
        <begin position="136"/>
        <end position="183"/>
    </location>
</feature>
<dbReference type="EMBL" id="PYDT01000009">
    <property type="protein sequence ID" value="THU48979.1"/>
    <property type="molecule type" value="Genomic_DNA"/>
</dbReference>
<feature type="region of interest" description="Disordered" evidence="1">
    <location>
        <begin position="95"/>
        <end position="120"/>
    </location>
</feature>
<feature type="transmembrane region" description="Helical" evidence="2">
    <location>
        <begin position="243"/>
        <end position="265"/>
    </location>
</feature>
<feature type="compositionally biased region" description="Basic residues" evidence="1">
    <location>
        <begin position="109"/>
        <end position="119"/>
    </location>
</feature>
<evidence type="ECO:0000313" key="3">
    <source>
        <dbReference type="EMBL" id="THU48979.1"/>
    </source>
</evidence>
<dbReference type="InterPro" id="IPR044702">
    <property type="entry name" value="AGP23/40"/>
</dbReference>
<evidence type="ECO:0000256" key="2">
    <source>
        <dbReference type="SAM" id="Phobius"/>
    </source>
</evidence>
<keyword evidence="4" id="KW-1185">Reference proteome</keyword>
<sequence>MIPSSPSFGIALEVGTLENSHGLTENSEMLTKMLERDDVKDVSLGSLRVIWCIQTIHSASFTQIAWMMRQSAVEGNEFHIHSVKPKLTAVQMEEGEEKNEAYGDGGGRKSGRSHGHGRRCIREKLTQVTLALVARSRHGHHAQEHRSGHHSSREPRHQLSRRSGEGGHKESTPTTKPIYKTPTSILSSSLLSPAKGETTTQRYHRTVLMEMGKIACAVLVAAVSATTALAAEAPAPGPASASFAVAPAVGAVIGASLLSLFAFCLQ</sequence>
<feature type="compositionally biased region" description="Basic and acidic residues" evidence="1">
    <location>
        <begin position="141"/>
        <end position="171"/>
    </location>
</feature>
<dbReference type="PANTHER" id="PTHR34672:SF17">
    <property type="entry name" value="POLLEN-SPECIFIC ARABINOGALACTA PROTEIN BAN102"/>
    <property type="match status" value="1"/>
</dbReference>
<dbReference type="Proteomes" id="UP000317650">
    <property type="component" value="Chromosome 6"/>
</dbReference>
<name>A0A4S8ILC2_MUSBA</name>
<keyword evidence="2" id="KW-0812">Transmembrane</keyword>
<organism evidence="3 4">
    <name type="scientific">Musa balbisiana</name>
    <name type="common">Banana</name>
    <dbReference type="NCBI Taxonomy" id="52838"/>
    <lineage>
        <taxon>Eukaryota</taxon>
        <taxon>Viridiplantae</taxon>
        <taxon>Streptophyta</taxon>
        <taxon>Embryophyta</taxon>
        <taxon>Tracheophyta</taxon>
        <taxon>Spermatophyta</taxon>
        <taxon>Magnoliopsida</taxon>
        <taxon>Liliopsida</taxon>
        <taxon>Zingiberales</taxon>
        <taxon>Musaceae</taxon>
        <taxon>Musa</taxon>
    </lineage>
</organism>
<keyword evidence="2" id="KW-0472">Membrane</keyword>
<dbReference type="PANTHER" id="PTHR34672">
    <property type="entry name" value="POLLEN-SPECIFIC ARABINOGALACTA PROTEIN BAN102"/>
    <property type="match status" value="1"/>
</dbReference>
<keyword evidence="2" id="KW-1133">Transmembrane helix</keyword>